<evidence type="ECO:0000259" key="8">
    <source>
        <dbReference type="SMART" id="SM00078"/>
    </source>
</evidence>
<dbReference type="EMBL" id="HBUF01288930">
    <property type="protein sequence ID" value="CAG6688816.1"/>
    <property type="molecule type" value="Transcribed_RNA"/>
</dbReference>
<comment type="subcellular location">
    <subcellularLocation>
        <location evidence="6">Secreted</location>
    </subcellularLocation>
</comment>
<evidence type="ECO:0000256" key="1">
    <source>
        <dbReference type="ARBA" id="ARBA00009034"/>
    </source>
</evidence>
<dbReference type="GO" id="GO:0005179">
    <property type="term" value="F:hormone activity"/>
    <property type="evidence" value="ECO:0007669"/>
    <property type="project" value="InterPro"/>
</dbReference>
<keyword evidence="6" id="KW-0964">Secreted</keyword>
<dbReference type="SMART" id="SM00078">
    <property type="entry name" value="IlGF"/>
    <property type="match status" value="1"/>
</dbReference>
<evidence type="ECO:0000256" key="6">
    <source>
        <dbReference type="RuleBase" id="RU000406"/>
    </source>
</evidence>
<name>A0A8D8TKR0_9HEMI</name>
<dbReference type="Pfam" id="PF00049">
    <property type="entry name" value="Insulin"/>
    <property type="match status" value="1"/>
</dbReference>
<dbReference type="PROSITE" id="PS00262">
    <property type="entry name" value="INSULIN"/>
    <property type="match status" value="1"/>
</dbReference>
<feature type="chain" id="PRO_5035703518" description="Insulin-like domain-containing protein" evidence="7">
    <location>
        <begin position="29"/>
        <end position="192"/>
    </location>
</feature>
<proteinExistence type="inferred from homology"/>
<dbReference type="PANTHER" id="PTHR13647:SF4">
    <property type="entry name" value="INSULIN-LIKE PEPTIDE 1-RELATED"/>
    <property type="match status" value="1"/>
</dbReference>
<keyword evidence="3" id="KW-0165">Cleavage on pair of basic residues</keyword>
<dbReference type="InterPro" id="IPR022352">
    <property type="entry name" value="Ins/IGF/rlx"/>
</dbReference>
<dbReference type="AlphaFoldDB" id="A0A8D8TKR0"/>
<dbReference type="InterPro" id="IPR016179">
    <property type="entry name" value="Insulin-like"/>
</dbReference>
<dbReference type="GO" id="GO:0005576">
    <property type="term" value="C:extracellular region"/>
    <property type="evidence" value="ECO:0007669"/>
    <property type="project" value="UniProtKB-SubCell"/>
</dbReference>
<dbReference type="PANTHER" id="PTHR13647">
    <property type="entry name" value="INSULIN-LIKE PEPTIDE 2-RELATED"/>
    <property type="match status" value="1"/>
</dbReference>
<evidence type="ECO:0000256" key="4">
    <source>
        <dbReference type="ARBA" id="ARBA00022729"/>
    </source>
</evidence>
<evidence type="ECO:0000313" key="9">
    <source>
        <dbReference type="EMBL" id="CAG6688816.1"/>
    </source>
</evidence>
<comment type="similarity">
    <text evidence="1 6">Belongs to the insulin family.</text>
</comment>
<protein>
    <recommendedName>
        <fullName evidence="8">Insulin-like domain-containing protein</fullName>
    </recommendedName>
</protein>
<evidence type="ECO:0000256" key="5">
    <source>
        <dbReference type="ARBA" id="ARBA00023157"/>
    </source>
</evidence>
<organism evidence="9">
    <name type="scientific">Cacopsylla melanoneura</name>
    <dbReference type="NCBI Taxonomy" id="428564"/>
    <lineage>
        <taxon>Eukaryota</taxon>
        <taxon>Metazoa</taxon>
        <taxon>Ecdysozoa</taxon>
        <taxon>Arthropoda</taxon>
        <taxon>Hexapoda</taxon>
        <taxon>Insecta</taxon>
        <taxon>Pterygota</taxon>
        <taxon>Neoptera</taxon>
        <taxon>Paraneoptera</taxon>
        <taxon>Hemiptera</taxon>
        <taxon>Sternorrhyncha</taxon>
        <taxon>Psylloidea</taxon>
        <taxon>Psyllidae</taxon>
        <taxon>Psyllinae</taxon>
        <taxon>Cacopsylla</taxon>
    </lineage>
</organism>
<feature type="domain" description="Insulin-like" evidence="8">
    <location>
        <begin position="77"/>
        <end position="190"/>
    </location>
</feature>
<feature type="signal peptide" evidence="7">
    <location>
        <begin position="1"/>
        <end position="28"/>
    </location>
</feature>
<dbReference type="InterPro" id="IPR036438">
    <property type="entry name" value="Insulin-like_sf"/>
</dbReference>
<keyword evidence="5" id="KW-1015">Disulfide bond</keyword>
<evidence type="ECO:0000256" key="2">
    <source>
        <dbReference type="ARBA" id="ARBA00011207"/>
    </source>
</evidence>
<accession>A0A8D8TKR0</accession>
<dbReference type="InterPro" id="IPR022353">
    <property type="entry name" value="Insulin_CS"/>
</dbReference>
<dbReference type="CDD" id="cd04366">
    <property type="entry name" value="IlGF_insulin_bombyxin_like"/>
    <property type="match status" value="1"/>
</dbReference>
<keyword evidence="4 7" id="KW-0732">Signal</keyword>
<evidence type="ECO:0000256" key="7">
    <source>
        <dbReference type="SAM" id="SignalP"/>
    </source>
</evidence>
<sequence>MVHSFIPSTQLLPVTLLTLILHALLVRTDQTGASRAVQPFRTDQTGIQRTGQSFRSDQTSRFPLRAGQQLRDSNRSVKMCGKQLATMLSVVCNGKYYHTGKRHSPNPDSPTLSVDEYSTLQKRQISGDTESEQFQTRVTLNDDQYRTRVTNKRQISSDADDQFQPRITKKGIYDECCREQCKLSTLQEYCAD</sequence>
<dbReference type="Gene3D" id="1.10.100.10">
    <property type="entry name" value="Insulin-like"/>
    <property type="match status" value="1"/>
</dbReference>
<reference evidence="9" key="1">
    <citation type="submission" date="2021-05" db="EMBL/GenBank/DDBJ databases">
        <authorList>
            <person name="Alioto T."/>
            <person name="Alioto T."/>
            <person name="Gomez Garrido J."/>
        </authorList>
    </citation>
    <scope>NUCLEOTIDE SEQUENCE</scope>
</reference>
<comment type="subunit">
    <text evidence="2">Heterodimer of a B chain and an A chain linked by two disulfide bonds.</text>
</comment>
<dbReference type="SUPFAM" id="SSF56994">
    <property type="entry name" value="Insulin-like"/>
    <property type="match status" value="1"/>
</dbReference>
<dbReference type="EMBL" id="HBUF01288928">
    <property type="protein sequence ID" value="CAG6688814.1"/>
    <property type="molecule type" value="Transcribed_RNA"/>
</dbReference>
<evidence type="ECO:0000256" key="3">
    <source>
        <dbReference type="ARBA" id="ARBA00022685"/>
    </source>
</evidence>
<dbReference type="PRINTS" id="PR00276">
    <property type="entry name" value="INSULINFAMLY"/>
</dbReference>